<dbReference type="Gene3D" id="3.40.50.1820">
    <property type="entry name" value="alpha/beta hydrolase"/>
    <property type="match status" value="1"/>
</dbReference>
<comment type="caution">
    <text evidence="2">The sequence shown here is derived from an EMBL/GenBank/DDBJ whole genome shotgun (WGS) entry which is preliminary data.</text>
</comment>
<dbReference type="RefSeq" id="WP_203166634.1">
    <property type="nucleotide sequence ID" value="NZ_JAEVLS010000002.1"/>
</dbReference>
<dbReference type="EMBL" id="JAEVLS010000002">
    <property type="protein sequence ID" value="MBM0104638.1"/>
    <property type="molecule type" value="Genomic_DNA"/>
</dbReference>
<evidence type="ECO:0000256" key="1">
    <source>
        <dbReference type="SAM" id="MobiDB-lite"/>
    </source>
</evidence>
<dbReference type="SUPFAM" id="SSF53474">
    <property type="entry name" value="alpha/beta-Hydrolases"/>
    <property type="match status" value="1"/>
</dbReference>
<gene>
    <name evidence="2" type="ORF">JM946_07765</name>
</gene>
<name>A0ABS1WUJ5_9GAMM</name>
<organism evidence="2 3">
    <name type="scientific">Steroidobacter gossypii</name>
    <dbReference type="NCBI Taxonomy" id="2805490"/>
    <lineage>
        <taxon>Bacteria</taxon>
        <taxon>Pseudomonadati</taxon>
        <taxon>Pseudomonadota</taxon>
        <taxon>Gammaproteobacteria</taxon>
        <taxon>Steroidobacterales</taxon>
        <taxon>Steroidobacteraceae</taxon>
        <taxon>Steroidobacter</taxon>
    </lineage>
</organism>
<dbReference type="PANTHER" id="PTHR33428">
    <property type="entry name" value="CHLOROPHYLLASE-2, CHLOROPLASTIC"/>
    <property type="match status" value="1"/>
</dbReference>
<feature type="region of interest" description="Disordered" evidence="1">
    <location>
        <begin position="125"/>
        <end position="147"/>
    </location>
</feature>
<protein>
    <recommendedName>
        <fullName evidence="4">Alpha/beta hydrolase family protein</fullName>
    </recommendedName>
</protein>
<feature type="compositionally biased region" description="Basic and acidic residues" evidence="1">
    <location>
        <begin position="125"/>
        <end position="145"/>
    </location>
</feature>
<sequence length="319" mass="34331">MNPSPRPRDHAIIAMLSKHHLYILTALLISTASIASETSGVKTIDAELTGKPPSGAYGVVVEHDSSLSTHTLYRPERFGGIKHPVLAWGNGACKKSGLLFAEFLAEIASHGVLVIADGPPIAGERRVRPDNEVRQPIERPSKSPKPDGTALIAALDWIEARNQDRDSRYFDKIDMSNVAVMGMSCGGLMAYGASGDKRVKTVGIWNSGLLEPNAAIFSALHSSVLIVTGGPSDVAHPNGLRDFQTMPTNIPVFHAVRPDVGHFGTYSSDNGGAFGEVAVAWIQWQLRGDESSAAKGMFVGDRCTLCVNPQWQVQQRSLR</sequence>
<dbReference type="PANTHER" id="PTHR33428:SF14">
    <property type="entry name" value="CARBOXYLESTERASE TYPE B DOMAIN-CONTAINING PROTEIN"/>
    <property type="match status" value="1"/>
</dbReference>
<evidence type="ECO:0008006" key="4">
    <source>
        <dbReference type="Google" id="ProtNLM"/>
    </source>
</evidence>
<accession>A0ABS1WUJ5</accession>
<evidence type="ECO:0000313" key="2">
    <source>
        <dbReference type="EMBL" id="MBM0104638.1"/>
    </source>
</evidence>
<dbReference type="Proteomes" id="UP000661077">
    <property type="component" value="Unassembled WGS sequence"/>
</dbReference>
<dbReference type="InterPro" id="IPR029058">
    <property type="entry name" value="AB_hydrolase_fold"/>
</dbReference>
<evidence type="ECO:0000313" key="3">
    <source>
        <dbReference type="Proteomes" id="UP000661077"/>
    </source>
</evidence>
<keyword evidence="3" id="KW-1185">Reference proteome</keyword>
<proteinExistence type="predicted"/>
<reference evidence="2 3" key="1">
    <citation type="journal article" date="2021" name="Int. J. Syst. Evol. Microbiol.">
        <title>Steroidobacter gossypii sp. nov., isolated from soil of cotton cropping field.</title>
        <authorList>
            <person name="Huang R."/>
            <person name="Yang S."/>
            <person name="Zhen C."/>
            <person name="Liu W."/>
        </authorList>
    </citation>
    <scope>NUCLEOTIDE SEQUENCE [LARGE SCALE GENOMIC DNA]</scope>
    <source>
        <strain evidence="2 3">S1-65</strain>
    </source>
</reference>